<accession>A0A819V4H9</accession>
<dbReference type="EMBL" id="CAJOBF010003543">
    <property type="protein sequence ID" value="CAF4096636.1"/>
    <property type="molecule type" value="Genomic_DNA"/>
</dbReference>
<keyword evidence="4" id="KW-1003">Cell membrane</keyword>
<keyword evidence="6 8" id="KW-1133">Transmembrane helix</keyword>
<evidence type="ECO:0000256" key="1">
    <source>
        <dbReference type="ARBA" id="ARBA00004651"/>
    </source>
</evidence>
<comment type="similarity">
    <text evidence="2">Belongs to the CorA metal ion transporter (MIT) (TC 1.A.35) family.</text>
</comment>
<dbReference type="PANTHER" id="PTHR46494:SF1">
    <property type="entry name" value="CORA FAMILY METAL ION TRANSPORTER (EUROFUNG)"/>
    <property type="match status" value="1"/>
</dbReference>
<dbReference type="GO" id="GO:0015095">
    <property type="term" value="F:magnesium ion transmembrane transporter activity"/>
    <property type="evidence" value="ECO:0007669"/>
    <property type="project" value="TreeGrafter"/>
</dbReference>
<dbReference type="AlphaFoldDB" id="A0A819V4H9"/>
<dbReference type="SUPFAM" id="SSF144083">
    <property type="entry name" value="Magnesium transport protein CorA, transmembrane region"/>
    <property type="match status" value="1"/>
</dbReference>
<keyword evidence="5 8" id="KW-0812">Transmembrane</keyword>
<dbReference type="GO" id="GO:0005886">
    <property type="term" value="C:plasma membrane"/>
    <property type="evidence" value="ECO:0007669"/>
    <property type="project" value="UniProtKB-SubCell"/>
</dbReference>
<dbReference type="Proteomes" id="UP000663842">
    <property type="component" value="Unassembled WGS sequence"/>
</dbReference>
<organism evidence="10 11">
    <name type="scientific">Rotaria magnacalcarata</name>
    <dbReference type="NCBI Taxonomy" id="392030"/>
    <lineage>
        <taxon>Eukaryota</taxon>
        <taxon>Metazoa</taxon>
        <taxon>Spiralia</taxon>
        <taxon>Gnathifera</taxon>
        <taxon>Rotifera</taxon>
        <taxon>Eurotatoria</taxon>
        <taxon>Bdelloidea</taxon>
        <taxon>Philodinida</taxon>
        <taxon>Philodinidae</taxon>
        <taxon>Rotaria</taxon>
    </lineage>
</organism>
<keyword evidence="7 8" id="KW-0472">Membrane</keyword>
<dbReference type="Gene3D" id="3.30.460.20">
    <property type="entry name" value="CorA soluble domain-like"/>
    <property type="match status" value="1"/>
</dbReference>
<reference evidence="10" key="1">
    <citation type="submission" date="2021-02" db="EMBL/GenBank/DDBJ databases">
        <authorList>
            <person name="Nowell W R."/>
        </authorList>
    </citation>
    <scope>NUCLEOTIDE SEQUENCE</scope>
</reference>
<evidence type="ECO:0000256" key="4">
    <source>
        <dbReference type="ARBA" id="ARBA00022475"/>
    </source>
</evidence>
<dbReference type="InterPro" id="IPR045861">
    <property type="entry name" value="CorA_cytoplasmic_dom"/>
</dbReference>
<proteinExistence type="inferred from homology"/>
<dbReference type="InterPro" id="IPR002523">
    <property type="entry name" value="MgTranspt_CorA/ZnTranspt_ZntB"/>
</dbReference>
<name>A0A819V4H9_9BILA</name>
<evidence type="ECO:0000256" key="2">
    <source>
        <dbReference type="ARBA" id="ARBA00009765"/>
    </source>
</evidence>
<dbReference type="Pfam" id="PF01544">
    <property type="entry name" value="CorA"/>
    <property type="match status" value="2"/>
</dbReference>
<evidence type="ECO:0000256" key="3">
    <source>
        <dbReference type="ARBA" id="ARBA00022448"/>
    </source>
</evidence>
<evidence type="ECO:0000256" key="5">
    <source>
        <dbReference type="ARBA" id="ARBA00022692"/>
    </source>
</evidence>
<evidence type="ECO:0000313" key="10">
    <source>
        <dbReference type="EMBL" id="CAF4096636.1"/>
    </source>
</evidence>
<dbReference type="PANTHER" id="PTHR46494">
    <property type="entry name" value="CORA FAMILY METAL ION TRANSPORTER (EUROFUNG)"/>
    <property type="match status" value="1"/>
</dbReference>
<dbReference type="EMBL" id="CAJNRG010008664">
    <property type="protein sequence ID" value="CAF2106003.1"/>
    <property type="molecule type" value="Genomic_DNA"/>
</dbReference>
<gene>
    <name evidence="10" type="ORF">UXM345_LOCUS21993</name>
    <name evidence="9" type="ORF">XDN619_LOCUS19760</name>
</gene>
<evidence type="ECO:0000313" key="11">
    <source>
        <dbReference type="Proteomes" id="UP000663842"/>
    </source>
</evidence>
<keyword evidence="3" id="KW-0813">Transport</keyword>
<dbReference type="GO" id="GO:0050897">
    <property type="term" value="F:cobalt ion binding"/>
    <property type="evidence" value="ECO:0007669"/>
    <property type="project" value="TreeGrafter"/>
</dbReference>
<dbReference type="Proteomes" id="UP000663887">
    <property type="component" value="Unassembled WGS sequence"/>
</dbReference>
<comment type="caution">
    <text evidence="10">The sequence shown here is derived from an EMBL/GenBank/DDBJ whole genome shotgun (WGS) entry which is preliminary data.</text>
</comment>
<dbReference type="InterPro" id="IPR045863">
    <property type="entry name" value="CorA_TM1_TM2"/>
</dbReference>
<dbReference type="GO" id="GO:0000287">
    <property type="term" value="F:magnesium ion binding"/>
    <property type="evidence" value="ECO:0007669"/>
    <property type="project" value="TreeGrafter"/>
</dbReference>
<dbReference type="SUPFAM" id="SSF143865">
    <property type="entry name" value="CorA soluble domain-like"/>
    <property type="match status" value="2"/>
</dbReference>
<comment type="subcellular location">
    <subcellularLocation>
        <location evidence="1">Cell membrane</location>
        <topology evidence="1">Multi-pass membrane protein</topology>
    </subcellularLocation>
</comment>
<evidence type="ECO:0000256" key="8">
    <source>
        <dbReference type="SAM" id="Phobius"/>
    </source>
</evidence>
<evidence type="ECO:0000256" key="7">
    <source>
        <dbReference type="ARBA" id="ARBA00023136"/>
    </source>
</evidence>
<sequence length="464" mass="54663">MPFKDLSYDQTSNEGHSLQEVIHGVAEVELNVFIYNENSYFEKKRCNVTDILSAIETSDNTKCAWIEVIGATEQLNDIVKILGIHFNLHLLTLEDIQTIEERMKIEIFDDGIYLLMKMIYIYEHNQTNIQEQQISFYLKDNILITFQQKYTPFFLPIKQRLANSRWKLSKLKSDYLFYCLVDIIVENYMIVLDRIGLKIEHIEAELMQMKSLKLDTLKLIYNIKHNMLHFRIMCSPLKDIIIKLQKAHDRLPRRDLFAAQRRGPKPMKRKRRRRVTRCASVSILQPIRSGLRSVSPIRANILQPIKSRGRSVSLTRDYSLQPIKQRGRSVSPTRTNIVFSRKLRQSFSSNNVSILHENIFMHLKILHVHILQMNSTIETYSEMISWLVNFYVALNENTVNKAVRLLAMMQAVHYPLLFIHGLNSMSFDWVPQRDEYKNSYFIFLALMILIVLIALTCYKIKKWI</sequence>
<evidence type="ECO:0000256" key="6">
    <source>
        <dbReference type="ARBA" id="ARBA00022989"/>
    </source>
</evidence>
<dbReference type="Gene3D" id="1.20.58.340">
    <property type="entry name" value="Magnesium transport protein CorA, transmembrane region"/>
    <property type="match status" value="2"/>
</dbReference>
<evidence type="ECO:0000313" key="9">
    <source>
        <dbReference type="EMBL" id="CAF2106003.1"/>
    </source>
</evidence>
<feature type="transmembrane region" description="Helical" evidence="8">
    <location>
        <begin position="440"/>
        <end position="458"/>
    </location>
</feature>
<protein>
    <submittedName>
        <fullName evidence="10">Uncharacterized protein</fullName>
    </submittedName>
</protein>
<dbReference type="GO" id="GO:0015087">
    <property type="term" value="F:cobalt ion transmembrane transporter activity"/>
    <property type="evidence" value="ECO:0007669"/>
    <property type="project" value="TreeGrafter"/>
</dbReference>